<protein>
    <submittedName>
        <fullName evidence="2">Uncharacterized protein</fullName>
    </submittedName>
</protein>
<organism evidence="2 3">
    <name type="scientific">Pseudoxanthomonas japonensis</name>
    <dbReference type="NCBI Taxonomy" id="69284"/>
    <lineage>
        <taxon>Bacteria</taxon>
        <taxon>Pseudomonadati</taxon>
        <taxon>Pseudomonadota</taxon>
        <taxon>Gammaproteobacteria</taxon>
        <taxon>Lysobacterales</taxon>
        <taxon>Lysobacteraceae</taxon>
        <taxon>Pseudoxanthomonas</taxon>
    </lineage>
</organism>
<feature type="transmembrane region" description="Helical" evidence="1">
    <location>
        <begin position="69"/>
        <end position="85"/>
    </location>
</feature>
<accession>A0ABQ6ZMN7</accession>
<gene>
    <name evidence="2" type="ORF">CSC78_01570</name>
</gene>
<keyword evidence="3" id="KW-1185">Reference proteome</keyword>
<keyword evidence="1" id="KW-0472">Membrane</keyword>
<keyword evidence="1" id="KW-0812">Transmembrane</keyword>
<evidence type="ECO:0000313" key="3">
    <source>
        <dbReference type="Proteomes" id="UP000781710"/>
    </source>
</evidence>
<sequence>MWGIVLLALFSLFVTAFLVAYFMLLAKHWDSKPDAATNHLRARLEPLFAFFAFVLGIALVLFPELDQAIAMWGAGISGSGVGYWLKTVGSPAGTA</sequence>
<feature type="transmembrane region" description="Helical" evidence="1">
    <location>
        <begin position="47"/>
        <end position="63"/>
    </location>
</feature>
<keyword evidence="1" id="KW-1133">Transmembrane helix</keyword>
<proteinExistence type="predicted"/>
<dbReference type="EMBL" id="PDWW01000001">
    <property type="protein sequence ID" value="KAF1727530.1"/>
    <property type="molecule type" value="Genomic_DNA"/>
</dbReference>
<evidence type="ECO:0000313" key="2">
    <source>
        <dbReference type="EMBL" id="KAF1727530.1"/>
    </source>
</evidence>
<dbReference type="Proteomes" id="UP000781710">
    <property type="component" value="Unassembled WGS sequence"/>
</dbReference>
<comment type="caution">
    <text evidence="2">The sequence shown here is derived from an EMBL/GenBank/DDBJ whole genome shotgun (WGS) entry which is preliminary data.</text>
</comment>
<evidence type="ECO:0000256" key="1">
    <source>
        <dbReference type="SAM" id="Phobius"/>
    </source>
</evidence>
<reference evidence="2 3" key="1">
    <citation type="submission" date="2017-10" db="EMBL/GenBank/DDBJ databases">
        <title>Whole genome sequencing of members of genus Pseudoxanthomonas.</title>
        <authorList>
            <person name="Kumar S."/>
            <person name="Bansal K."/>
            <person name="Kaur A."/>
            <person name="Patil P."/>
            <person name="Sharma S."/>
            <person name="Patil P.B."/>
        </authorList>
    </citation>
    <scope>NUCLEOTIDE SEQUENCE [LARGE SCALE GENOMIC DNA]</scope>
    <source>
        <strain evidence="2 3">DSM 17109</strain>
    </source>
</reference>
<feature type="transmembrane region" description="Helical" evidence="1">
    <location>
        <begin position="6"/>
        <end position="26"/>
    </location>
</feature>
<name>A0ABQ6ZMN7_9GAMM</name>